<dbReference type="Gene3D" id="1.10.287.770">
    <property type="entry name" value="YojJ-like"/>
    <property type="match status" value="1"/>
</dbReference>
<evidence type="ECO:0000256" key="12">
    <source>
        <dbReference type="SAM" id="MobiDB-lite"/>
    </source>
</evidence>
<keyword evidence="7 11" id="KW-0406">Ion transport</keyword>
<dbReference type="EnsemblMetazoa" id="HelroT165487">
    <property type="protein sequence ID" value="HelroP165487"/>
    <property type="gene ID" value="HelroG165487"/>
</dbReference>
<evidence type="ECO:0000256" key="13">
    <source>
        <dbReference type="SAM" id="Phobius"/>
    </source>
</evidence>
<dbReference type="EMBL" id="KB097700">
    <property type="protein sequence ID" value="ESN91451.1"/>
    <property type="molecule type" value="Genomic_DNA"/>
</dbReference>
<reference evidence="16" key="1">
    <citation type="submission" date="2012-12" db="EMBL/GenBank/DDBJ databases">
        <authorList>
            <person name="Hellsten U."/>
            <person name="Grimwood J."/>
            <person name="Chapman J.A."/>
            <person name="Shapiro H."/>
            <person name="Aerts A."/>
            <person name="Otillar R.P."/>
            <person name="Terry A.Y."/>
            <person name="Boore J.L."/>
            <person name="Simakov O."/>
            <person name="Marletaz F."/>
            <person name="Cho S.-J."/>
            <person name="Edsinger-Gonzales E."/>
            <person name="Havlak P."/>
            <person name="Kuo D.-H."/>
            <person name="Larsson T."/>
            <person name="Lv J."/>
            <person name="Arendt D."/>
            <person name="Savage R."/>
            <person name="Osoegawa K."/>
            <person name="de Jong P."/>
            <person name="Lindberg D.R."/>
            <person name="Seaver E.C."/>
            <person name="Weisblat D.A."/>
            <person name="Putnam N.H."/>
            <person name="Grigoriev I.V."/>
            <person name="Rokhsar D.S."/>
        </authorList>
    </citation>
    <scope>NUCLEOTIDE SEQUENCE</scope>
</reference>
<gene>
    <name evidence="15" type="primary">20201063</name>
    <name evidence="14" type="ORF">HELRODRAFT_165487</name>
</gene>
<dbReference type="EMBL" id="AMQM01002067">
    <property type="status" value="NOT_ANNOTATED_CDS"/>
    <property type="molecule type" value="Genomic_DNA"/>
</dbReference>
<keyword evidence="3 11" id="KW-0894">Sodium channel</keyword>
<dbReference type="AlphaFoldDB" id="T1EWW3"/>
<keyword evidence="16" id="KW-1185">Reference proteome</keyword>
<evidence type="ECO:0000256" key="9">
    <source>
        <dbReference type="ARBA" id="ARBA00023201"/>
    </source>
</evidence>
<keyword evidence="9 11" id="KW-0739">Sodium transport</keyword>
<sequence length="228" mass="26211">MNLSSDDEKLNDSIISFVINFSNSLVTAQFKEYRYTSETILIKNDKCATICNMLCNEIIYQSFLTSATWPQPSIQLDIFQKYFISGGCMKYSKVKQRYINYFHYYNDILINNTTEIPLSSLTQMQKSLLEIKFVMKQNFPFFQSEKPAYTSDMMIGAVGGMLSLWLGVTVASGVEVIELVYLMMKRSWQKKFSDNEKAGDNNKDAKDVSCDPNDDIQKFSDNTMTTKL</sequence>
<evidence type="ECO:0000313" key="16">
    <source>
        <dbReference type="Proteomes" id="UP000015101"/>
    </source>
</evidence>
<keyword evidence="8 13" id="KW-0472">Membrane</keyword>
<evidence type="ECO:0000256" key="1">
    <source>
        <dbReference type="ARBA" id="ARBA00004141"/>
    </source>
</evidence>
<evidence type="ECO:0000256" key="11">
    <source>
        <dbReference type="RuleBase" id="RU000679"/>
    </source>
</evidence>
<keyword evidence="2 11" id="KW-0813">Transport</keyword>
<evidence type="ECO:0000256" key="5">
    <source>
        <dbReference type="ARBA" id="ARBA00022989"/>
    </source>
</evidence>
<evidence type="ECO:0000256" key="3">
    <source>
        <dbReference type="ARBA" id="ARBA00022461"/>
    </source>
</evidence>
<evidence type="ECO:0000313" key="15">
    <source>
        <dbReference type="EnsemblMetazoa" id="HelroP165487"/>
    </source>
</evidence>
<feature type="region of interest" description="Disordered" evidence="12">
    <location>
        <begin position="194"/>
        <end position="228"/>
    </location>
</feature>
<evidence type="ECO:0000256" key="7">
    <source>
        <dbReference type="ARBA" id="ARBA00023065"/>
    </source>
</evidence>
<dbReference type="GO" id="GO:0005272">
    <property type="term" value="F:sodium channel activity"/>
    <property type="evidence" value="ECO:0007669"/>
    <property type="project" value="UniProtKB-KW"/>
</dbReference>
<comment type="similarity">
    <text evidence="11">Belongs to the amiloride-sensitive sodium channel (TC 1.A.6) family.</text>
</comment>
<dbReference type="CTD" id="20201063"/>
<dbReference type="InParanoid" id="T1EWW3"/>
<keyword evidence="5 13" id="KW-1133">Transmembrane helix</keyword>
<dbReference type="RefSeq" id="XP_009030303.1">
    <property type="nucleotide sequence ID" value="XM_009032055.1"/>
</dbReference>
<evidence type="ECO:0000256" key="2">
    <source>
        <dbReference type="ARBA" id="ARBA00022448"/>
    </source>
</evidence>
<dbReference type="GeneID" id="20201063"/>
<evidence type="ECO:0000256" key="10">
    <source>
        <dbReference type="ARBA" id="ARBA00023303"/>
    </source>
</evidence>
<dbReference type="HOGENOM" id="CLU_1215937_0_0_1"/>
<feature type="compositionally biased region" description="Basic and acidic residues" evidence="12">
    <location>
        <begin position="194"/>
        <end position="209"/>
    </location>
</feature>
<evidence type="ECO:0000256" key="6">
    <source>
        <dbReference type="ARBA" id="ARBA00023053"/>
    </source>
</evidence>
<dbReference type="OrthoDB" id="6262926at2759"/>
<feature type="compositionally biased region" description="Polar residues" evidence="12">
    <location>
        <begin position="219"/>
        <end position="228"/>
    </location>
</feature>
<reference evidence="14 16" key="2">
    <citation type="journal article" date="2013" name="Nature">
        <title>Insights into bilaterian evolution from three spiralian genomes.</title>
        <authorList>
            <person name="Simakov O."/>
            <person name="Marletaz F."/>
            <person name="Cho S.J."/>
            <person name="Edsinger-Gonzales E."/>
            <person name="Havlak P."/>
            <person name="Hellsten U."/>
            <person name="Kuo D.H."/>
            <person name="Larsson T."/>
            <person name="Lv J."/>
            <person name="Arendt D."/>
            <person name="Savage R."/>
            <person name="Osoegawa K."/>
            <person name="de Jong P."/>
            <person name="Grimwood J."/>
            <person name="Chapman J.A."/>
            <person name="Shapiro H."/>
            <person name="Aerts A."/>
            <person name="Otillar R.P."/>
            <person name="Terry A.Y."/>
            <person name="Boore J.L."/>
            <person name="Grigoriev I.V."/>
            <person name="Lindberg D.R."/>
            <person name="Seaver E.C."/>
            <person name="Weisblat D.A."/>
            <person name="Putnam N.H."/>
            <person name="Rokhsar D.S."/>
        </authorList>
    </citation>
    <scope>NUCLEOTIDE SEQUENCE</scope>
</reference>
<name>T1EWW3_HELRO</name>
<dbReference type="InterPro" id="IPR001873">
    <property type="entry name" value="ENaC"/>
</dbReference>
<proteinExistence type="inferred from homology"/>
<dbReference type="Proteomes" id="UP000015101">
    <property type="component" value="Unassembled WGS sequence"/>
</dbReference>
<dbReference type="PANTHER" id="PTHR11690:SF248">
    <property type="entry name" value="PICKPOCKET 17, ISOFORM A"/>
    <property type="match status" value="1"/>
</dbReference>
<reference evidence="15" key="3">
    <citation type="submission" date="2015-06" db="UniProtKB">
        <authorList>
            <consortium name="EnsemblMetazoa"/>
        </authorList>
    </citation>
    <scope>IDENTIFICATION</scope>
</reference>
<dbReference type="GO" id="GO:0016020">
    <property type="term" value="C:membrane"/>
    <property type="evidence" value="ECO:0007669"/>
    <property type="project" value="UniProtKB-SubCell"/>
</dbReference>
<keyword evidence="4 11" id="KW-0812">Transmembrane</keyword>
<dbReference type="KEGG" id="hro:HELRODRAFT_165487"/>
<keyword evidence="6" id="KW-0915">Sodium</keyword>
<accession>T1EWW3</accession>
<comment type="subcellular location">
    <subcellularLocation>
        <location evidence="1">Membrane</location>
        <topology evidence="1">Multi-pass membrane protein</topology>
    </subcellularLocation>
</comment>
<feature type="transmembrane region" description="Helical" evidence="13">
    <location>
        <begin position="153"/>
        <end position="182"/>
    </location>
</feature>
<evidence type="ECO:0000313" key="14">
    <source>
        <dbReference type="EMBL" id="ESN91451.1"/>
    </source>
</evidence>
<protein>
    <submittedName>
        <fullName evidence="14 15">Uncharacterized protein</fullName>
    </submittedName>
</protein>
<dbReference type="Pfam" id="PF00858">
    <property type="entry name" value="ASC"/>
    <property type="match status" value="1"/>
</dbReference>
<evidence type="ECO:0000256" key="8">
    <source>
        <dbReference type="ARBA" id="ARBA00023136"/>
    </source>
</evidence>
<dbReference type="PANTHER" id="PTHR11690">
    <property type="entry name" value="AMILORIDE-SENSITIVE SODIUM CHANNEL-RELATED"/>
    <property type="match status" value="1"/>
</dbReference>
<organism evidence="15 16">
    <name type="scientific">Helobdella robusta</name>
    <name type="common">Californian leech</name>
    <dbReference type="NCBI Taxonomy" id="6412"/>
    <lineage>
        <taxon>Eukaryota</taxon>
        <taxon>Metazoa</taxon>
        <taxon>Spiralia</taxon>
        <taxon>Lophotrochozoa</taxon>
        <taxon>Annelida</taxon>
        <taxon>Clitellata</taxon>
        <taxon>Hirudinea</taxon>
        <taxon>Rhynchobdellida</taxon>
        <taxon>Glossiphoniidae</taxon>
        <taxon>Helobdella</taxon>
    </lineage>
</organism>
<evidence type="ECO:0000256" key="4">
    <source>
        <dbReference type="ARBA" id="ARBA00022692"/>
    </source>
</evidence>
<keyword evidence="10 11" id="KW-0407">Ion channel</keyword>